<evidence type="ECO:0000313" key="2">
    <source>
        <dbReference type="EMBL" id="KAJ7657074.1"/>
    </source>
</evidence>
<evidence type="ECO:0000256" key="1">
    <source>
        <dbReference type="SAM" id="MobiDB-lite"/>
    </source>
</evidence>
<reference evidence="2" key="1">
    <citation type="submission" date="2023-03" db="EMBL/GenBank/DDBJ databases">
        <title>Massive genome expansion in bonnet fungi (Mycena s.s.) driven by repeated elements and novel gene families across ecological guilds.</title>
        <authorList>
            <consortium name="Lawrence Berkeley National Laboratory"/>
            <person name="Harder C.B."/>
            <person name="Miyauchi S."/>
            <person name="Viragh M."/>
            <person name="Kuo A."/>
            <person name="Thoen E."/>
            <person name="Andreopoulos B."/>
            <person name="Lu D."/>
            <person name="Skrede I."/>
            <person name="Drula E."/>
            <person name="Henrissat B."/>
            <person name="Morin E."/>
            <person name="Kohler A."/>
            <person name="Barry K."/>
            <person name="LaButti K."/>
            <person name="Morin E."/>
            <person name="Salamov A."/>
            <person name="Lipzen A."/>
            <person name="Mereny Z."/>
            <person name="Hegedus B."/>
            <person name="Baldrian P."/>
            <person name="Stursova M."/>
            <person name="Weitz H."/>
            <person name="Taylor A."/>
            <person name="Grigoriev I.V."/>
            <person name="Nagy L.G."/>
            <person name="Martin F."/>
            <person name="Kauserud H."/>
        </authorList>
    </citation>
    <scope>NUCLEOTIDE SEQUENCE</scope>
    <source>
        <strain evidence="2">CBHHK067</strain>
    </source>
</reference>
<name>A0AAD7CPT6_MYCRO</name>
<organism evidence="2 3">
    <name type="scientific">Mycena rosella</name>
    <name type="common">Pink bonnet</name>
    <name type="synonym">Agaricus rosellus</name>
    <dbReference type="NCBI Taxonomy" id="1033263"/>
    <lineage>
        <taxon>Eukaryota</taxon>
        <taxon>Fungi</taxon>
        <taxon>Dikarya</taxon>
        <taxon>Basidiomycota</taxon>
        <taxon>Agaricomycotina</taxon>
        <taxon>Agaricomycetes</taxon>
        <taxon>Agaricomycetidae</taxon>
        <taxon>Agaricales</taxon>
        <taxon>Marasmiineae</taxon>
        <taxon>Mycenaceae</taxon>
        <taxon>Mycena</taxon>
    </lineage>
</organism>
<protein>
    <submittedName>
        <fullName evidence="2">Uncharacterized protein</fullName>
    </submittedName>
</protein>
<accession>A0AAD7CPT6</accession>
<gene>
    <name evidence="2" type="ORF">B0H17DRAFT_1145994</name>
</gene>
<dbReference type="AlphaFoldDB" id="A0AAD7CPT6"/>
<dbReference type="EMBL" id="JARKIE010000293">
    <property type="protein sequence ID" value="KAJ7657074.1"/>
    <property type="molecule type" value="Genomic_DNA"/>
</dbReference>
<proteinExistence type="predicted"/>
<keyword evidence="3" id="KW-1185">Reference proteome</keyword>
<feature type="region of interest" description="Disordered" evidence="1">
    <location>
        <begin position="1"/>
        <end position="54"/>
    </location>
</feature>
<comment type="caution">
    <text evidence="2">The sequence shown here is derived from an EMBL/GenBank/DDBJ whole genome shotgun (WGS) entry which is preliminary data.</text>
</comment>
<evidence type="ECO:0000313" key="3">
    <source>
        <dbReference type="Proteomes" id="UP001221757"/>
    </source>
</evidence>
<sequence length="171" mass="18333">MRGWCAGRRRSPGCLPDPRQRKGPGELTTKIQAESGRERQARISGGASTWHGRGSVSHLSHALRAIHESSTGACILMPDKCRDVQRMRGVQSPPASLLSTLRHVLPMHDVEATGSVEAAKRALRCGEPALLAMGAPRIVYWLPGSAACHWMQQAGSLCGAAFGVPMPYCAL</sequence>
<dbReference type="Proteomes" id="UP001221757">
    <property type="component" value="Unassembled WGS sequence"/>
</dbReference>